<feature type="disulfide bond" evidence="3">
    <location>
        <begin position="156"/>
        <end position="182"/>
    </location>
</feature>
<dbReference type="Gene3D" id="4.10.110.10">
    <property type="entry name" value="Spasmolytic Protein, domain 1"/>
    <property type="match status" value="1"/>
</dbReference>
<dbReference type="Pfam" id="PF23344">
    <property type="entry name" value="ZP-N"/>
    <property type="match status" value="1"/>
</dbReference>
<evidence type="ECO:0000313" key="6">
    <source>
        <dbReference type="EMBL" id="TNN58513.1"/>
    </source>
</evidence>
<dbReference type="InterPro" id="IPR055356">
    <property type="entry name" value="ZP-N"/>
</dbReference>
<dbReference type="AlphaFoldDB" id="A0A4Z2H0D5"/>
<dbReference type="PROSITE" id="PS51448">
    <property type="entry name" value="P_TREFOIL_2"/>
    <property type="match status" value="1"/>
</dbReference>
<sequence>MISHCANRFLVTLCVAVLAQRSRCLSPVPREKTPAQLVMPDVTCYDRRMRAVFGPRVNSNIHVQDRTGALTPALQSNGFCGLKLGRDLNQNLSFFSTYDGCYAQMKGGNVFVPLQVQLLGGNQWLRVKISCPLTQRQRERIQHLPTRRLPTLPGSCAPEGPLQLDCGQRGISRDACHQLGCCYDARKLTCHYKLNACSLDGHVVFSVDSALADRRLDPSGLVVNGLSQCTPAATTPDAAVFKIGLTDCGAKMKAMLLAKEF</sequence>
<dbReference type="GO" id="GO:0060468">
    <property type="term" value="P:prevention of polyspermy"/>
    <property type="evidence" value="ECO:0007669"/>
    <property type="project" value="TreeGrafter"/>
</dbReference>
<dbReference type="Pfam" id="PF00088">
    <property type="entry name" value="Trefoil"/>
    <property type="match status" value="1"/>
</dbReference>
<dbReference type="GO" id="GO:0032190">
    <property type="term" value="F:acrosin binding"/>
    <property type="evidence" value="ECO:0007669"/>
    <property type="project" value="TreeGrafter"/>
</dbReference>
<dbReference type="GO" id="GO:0007339">
    <property type="term" value="P:binding of sperm to zona pellucida"/>
    <property type="evidence" value="ECO:0007669"/>
    <property type="project" value="TreeGrafter"/>
</dbReference>
<dbReference type="SUPFAM" id="SSF57492">
    <property type="entry name" value="Trefoil"/>
    <property type="match status" value="1"/>
</dbReference>
<dbReference type="EMBL" id="SRLO01000377">
    <property type="protein sequence ID" value="TNN58513.1"/>
    <property type="molecule type" value="Genomic_DNA"/>
</dbReference>
<dbReference type="PANTHER" id="PTHR23343">
    <property type="entry name" value="ZONA PELLUCIDA SPERM-BINDING PROTEIN"/>
    <property type="match status" value="1"/>
</dbReference>
<evidence type="ECO:0000256" key="1">
    <source>
        <dbReference type="ARBA" id="ARBA00023157"/>
    </source>
</evidence>
<organism evidence="6 7">
    <name type="scientific">Liparis tanakae</name>
    <name type="common">Tanaka's snailfish</name>
    <dbReference type="NCBI Taxonomy" id="230148"/>
    <lineage>
        <taxon>Eukaryota</taxon>
        <taxon>Metazoa</taxon>
        <taxon>Chordata</taxon>
        <taxon>Craniata</taxon>
        <taxon>Vertebrata</taxon>
        <taxon>Euteleostomi</taxon>
        <taxon>Actinopterygii</taxon>
        <taxon>Neopterygii</taxon>
        <taxon>Teleostei</taxon>
        <taxon>Neoteleostei</taxon>
        <taxon>Acanthomorphata</taxon>
        <taxon>Eupercaria</taxon>
        <taxon>Perciformes</taxon>
        <taxon>Cottioidei</taxon>
        <taxon>Cottales</taxon>
        <taxon>Liparidae</taxon>
        <taxon>Liparis</taxon>
    </lineage>
</organism>
<dbReference type="Proteomes" id="UP000314294">
    <property type="component" value="Unassembled WGS sequence"/>
</dbReference>
<feature type="domain" description="P-type" evidence="5">
    <location>
        <begin position="154"/>
        <end position="194"/>
    </location>
</feature>
<evidence type="ECO:0000313" key="7">
    <source>
        <dbReference type="Proteomes" id="UP000314294"/>
    </source>
</evidence>
<protein>
    <submittedName>
        <fullName evidence="6">Zona pellucida sperm-binding protein 4</fullName>
    </submittedName>
</protein>
<feature type="chain" id="PRO_5021507390" evidence="4">
    <location>
        <begin position="25"/>
        <end position="261"/>
    </location>
</feature>
<dbReference type="InterPro" id="IPR051148">
    <property type="entry name" value="Zona_Pellucida_Domain_gp"/>
</dbReference>
<reference evidence="6 7" key="1">
    <citation type="submission" date="2019-03" db="EMBL/GenBank/DDBJ databases">
        <title>First draft genome of Liparis tanakae, snailfish: a comprehensive survey of snailfish specific genes.</title>
        <authorList>
            <person name="Kim W."/>
            <person name="Song I."/>
            <person name="Jeong J.-H."/>
            <person name="Kim D."/>
            <person name="Kim S."/>
            <person name="Ryu S."/>
            <person name="Song J.Y."/>
            <person name="Lee S.K."/>
        </authorList>
    </citation>
    <scope>NUCLEOTIDE SEQUENCE [LARGE SCALE GENOMIC DNA]</scope>
    <source>
        <tissue evidence="6">Muscle</tissue>
    </source>
</reference>
<keyword evidence="4" id="KW-0732">Signal</keyword>
<feature type="signal peptide" evidence="4">
    <location>
        <begin position="1"/>
        <end position="24"/>
    </location>
</feature>
<evidence type="ECO:0000259" key="5">
    <source>
        <dbReference type="PROSITE" id="PS51448"/>
    </source>
</evidence>
<dbReference type="OrthoDB" id="8844220at2759"/>
<name>A0A4Z2H0D5_9TELE</name>
<dbReference type="PANTHER" id="PTHR23343:SF117">
    <property type="entry name" value="ZONA PELLUCIDA SPERM-BINDING PROTEIN 4-LIKE ISOFORM X1"/>
    <property type="match status" value="1"/>
</dbReference>
<evidence type="ECO:0000256" key="3">
    <source>
        <dbReference type="PROSITE-ProRule" id="PRU00779"/>
    </source>
</evidence>
<keyword evidence="1 3" id="KW-1015">Disulfide bond</keyword>
<comment type="caution">
    <text evidence="3">Lacks conserved residue(s) required for the propagation of feature annotation.</text>
</comment>
<dbReference type="InterPro" id="IPR000519">
    <property type="entry name" value="P_trefoil_dom"/>
</dbReference>
<evidence type="ECO:0000256" key="2">
    <source>
        <dbReference type="ARBA" id="ARBA00023180"/>
    </source>
</evidence>
<comment type="caution">
    <text evidence="6">The sequence shown here is derived from an EMBL/GenBank/DDBJ whole genome shotgun (WGS) entry which is preliminary data.</text>
</comment>
<dbReference type="CDD" id="cd00111">
    <property type="entry name" value="Trefoil"/>
    <property type="match status" value="1"/>
</dbReference>
<evidence type="ECO:0000256" key="4">
    <source>
        <dbReference type="SAM" id="SignalP"/>
    </source>
</evidence>
<feature type="disulfide bond" evidence="3">
    <location>
        <begin position="166"/>
        <end position="181"/>
    </location>
</feature>
<accession>A0A4Z2H0D5</accession>
<dbReference type="InterPro" id="IPR044913">
    <property type="entry name" value="P_trefoil_dom_sf"/>
</dbReference>
<keyword evidence="7" id="KW-1185">Reference proteome</keyword>
<proteinExistence type="predicted"/>
<dbReference type="GO" id="GO:0035804">
    <property type="term" value="F:structural constituent of egg coat"/>
    <property type="evidence" value="ECO:0007669"/>
    <property type="project" value="TreeGrafter"/>
</dbReference>
<dbReference type="GO" id="GO:0035805">
    <property type="term" value="C:egg coat"/>
    <property type="evidence" value="ECO:0007669"/>
    <property type="project" value="TreeGrafter"/>
</dbReference>
<gene>
    <name evidence="6" type="primary">Zp4_0</name>
    <name evidence="6" type="ORF">EYF80_031316</name>
</gene>
<keyword evidence="2" id="KW-0325">Glycoprotein</keyword>